<dbReference type="InterPro" id="IPR020889">
    <property type="entry name" value="LipoPS_assembly_LptD"/>
</dbReference>
<keyword evidence="2" id="KW-0472">Membrane</keyword>
<dbReference type="STRING" id="284577.SAMN05216571_102320"/>
<dbReference type="EMBL" id="FNCI01000002">
    <property type="protein sequence ID" value="SDF85613.1"/>
    <property type="molecule type" value="Genomic_DNA"/>
</dbReference>
<dbReference type="GO" id="GO:0043165">
    <property type="term" value="P:Gram-negative-bacterium-type cell outer membrane assembly"/>
    <property type="evidence" value="ECO:0007669"/>
    <property type="project" value="UniProtKB-UniRule"/>
</dbReference>
<comment type="subcellular location">
    <subcellularLocation>
        <location evidence="2">Cell outer membrane</location>
    </subcellularLocation>
</comment>
<comment type="similarity">
    <text evidence="2">Belongs to the LptD family.</text>
</comment>
<keyword evidence="2" id="KW-0732">Signal</keyword>
<keyword evidence="6" id="KW-1185">Reference proteome</keyword>
<gene>
    <name evidence="2" type="primary">lptD</name>
    <name evidence="5" type="ORF">SAMN05216571_102320</name>
</gene>
<keyword evidence="1 2" id="KW-0998">Cell outer membrane</keyword>
<dbReference type="HAMAP" id="MF_01411">
    <property type="entry name" value="LPS_assembly_LptD"/>
    <property type="match status" value="1"/>
</dbReference>
<feature type="signal peptide" evidence="2">
    <location>
        <begin position="1"/>
        <end position="23"/>
    </location>
</feature>
<accession>A0A1G7PH87</accession>
<protein>
    <recommendedName>
        <fullName evidence="2">LPS-assembly protein LptD</fullName>
    </recommendedName>
</protein>
<proteinExistence type="inferred from homology"/>
<sequence precursor="true">MGKRLYWTALAGLTAVAGGNALAAPPAPLPAEQLDWQPWGDDAPSGALCRGRYVMPPYRLPPADTPGDVSSSSDRARYGEDGSVSLAGEVLLRRDNSQVEAPEVRVGPARESAQVTGPLALRDQGLLVRGDAAEVSLQSDAASVDVAHYVAHEARLRGDAQRLARLEDGRYRLTDASFTTCEPGSQAWRLVGSDILLDREAGFGTATHARLEVQDVPVFYWPWVRFPIDDRRQSGFLWPVLSASGDGLDYAQPYYFNLAPNYDATLTPRFISDRGFLLGGEFRYLQQGPSQQGYAGTIEGAYLANDQGKSSSNPNDPPDAFEGEDRWYVDYRHQGRLNQRMDYRLAYGAASDGRYFDDFGRDFGESDTAYLPRLALFDYSGDTWQLEARAQGYQRLDYPLAERDKPFYRLPSLTANARWDQDNGFYQQWRSNATYFWRDVIEQQVPLREAATGSRVHLAPALGWRADPSWGFLEPRVELLHTAYELDYGNLNTDRDTTLSRTVPVSSLDGGLVFERDLSAFGEGYRQTLEPRLNYAYVPAEDQQEFPDFDTNERAFSWGQLWSPYRFSGVDRVGDLNRLSAGLSSRLLEDDSGRQRLDVGVGQGFYFEDRYIDMNGDPDTLPDRDTNYAAWYRATRDRTPLVTNIDWQINDYWSTRYAWLYDTEREVTERNGIDLAYRDPRGHVLNLGYRWELQGFDPSADDPEDRLGYNREEFDVSFALQASKQVDLIGRYLYDNTNDRSLERLAGVQWNDCCYGLQLVWREWVEDNDTANTIADDYTDRGIFLRFIFKGLGGVGQEADSYFEQAIPGYRSTAF</sequence>
<dbReference type="PANTHER" id="PTHR30189">
    <property type="entry name" value="LPS-ASSEMBLY PROTEIN"/>
    <property type="match status" value="1"/>
</dbReference>
<reference evidence="5 6" key="1">
    <citation type="submission" date="2016-10" db="EMBL/GenBank/DDBJ databases">
        <authorList>
            <person name="de Groot N.N."/>
        </authorList>
    </citation>
    <scope>NUCLEOTIDE SEQUENCE [LARGE SCALE GENOMIC DNA]</scope>
    <source>
        <strain evidence="5 6">BH539</strain>
    </source>
</reference>
<name>A0A1G7PH87_9GAMM</name>
<feature type="domain" description="LptD C-terminal" evidence="4">
    <location>
        <begin position="325"/>
        <end position="724"/>
    </location>
</feature>
<evidence type="ECO:0000256" key="3">
    <source>
        <dbReference type="SAM" id="MobiDB-lite"/>
    </source>
</evidence>
<feature type="region of interest" description="Disordered" evidence="3">
    <location>
        <begin position="59"/>
        <end position="80"/>
    </location>
</feature>
<evidence type="ECO:0000256" key="2">
    <source>
        <dbReference type="HAMAP-Rule" id="MF_01411"/>
    </source>
</evidence>
<comment type="caution">
    <text evidence="2">Lacks conserved residue(s) required for the propagation of feature annotation.</text>
</comment>
<dbReference type="InterPro" id="IPR007543">
    <property type="entry name" value="LptD_C"/>
</dbReference>
<dbReference type="GO" id="GO:0009279">
    <property type="term" value="C:cell outer membrane"/>
    <property type="evidence" value="ECO:0007669"/>
    <property type="project" value="UniProtKB-SubCell"/>
</dbReference>
<feature type="chain" id="PRO_5011800332" description="LPS-assembly protein LptD" evidence="2">
    <location>
        <begin position="24"/>
        <end position="815"/>
    </location>
</feature>
<comment type="subunit">
    <text evidence="2">Component of the lipopolysaccharide transport and assembly complex. Interacts with LptE and LptA.</text>
</comment>
<dbReference type="OrthoDB" id="9760225at2"/>
<dbReference type="InterPro" id="IPR050218">
    <property type="entry name" value="LptD"/>
</dbReference>
<dbReference type="GO" id="GO:0015920">
    <property type="term" value="P:lipopolysaccharide transport"/>
    <property type="evidence" value="ECO:0007669"/>
    <property type="project" value="InterPro"/>
</dbReference>
<dbReference type="GO" id="GO:1990351">
    <property type="term" value="C:transporter complex"/>
    <property type="evidence" value="ECO:0007669"/>
    <property type="project" value="TreeGrafter"/>
</dbReference>
<organism evidence="5 6">
    <name type="scientific">Onishia taeanensis</name>
    <dbReference type="NCBI Taxonomy" id="284577"/>
    <lineage>
        <taxon>Bacteria</taxon>
        <taxon>Pseudomonadati</taxon>
        <taxon>Pseudomonadota</taxon>
        <taxon>Gammaproteobacteria</taxon>
        <taxon>Oceanospirillales</taxon>
        <taxon>Halomonadaceae</taxon>
        <taxon>Onishia</taxon>
    </lineage>
</organism>
<dbReference type="AlphaFoldDB" id="A0A1G7PH87"/>
<dbReference type="PANTHER" id="PTHR30189:SF1">
    <property type="entry name" value="LPS-ASSEMBLY PROTEIN LPTD"/>
    <property type="match status" value="1"/>
</dbReference>
<comment type="function">
    <text evidence="2">Together with LptE, is involved in the assembly of lipopolysaccharide (LPS) at the surface of the outer membrane.</text>
</comment>
<dbReference type="RefSeq" id="WP_092523393.1">
    <property type="nucleotide sequence ID" value="NZ_FNCI01000002.1"/>
</dbReference>
<evidence type="ECO:0000256" key="1">
    <source>
        <dbReference type="ARBA" id="ARBA00023237"/>
    </source>
</evidence>
<evidence type="ECO:0000313" key="5">
    <source>
        <dbReference type="EMBL" id="SDF85613.1"/>
    </source>
</evidence>
<evidence type="ECO:0000259" key="4">
    <source>
        <dbReference type="Pfam" id="PF04453"/>
    </source>
</evidence>
<evidence type="ECO:0000313" key="6">
    <source>
        <dbReference type="Proteomes" id="UP000198641"/>
    </source>
</evidence>
<dbReference type="Pfam" id="PF04453">
    <property type="entry name" value="LptD"/>
    <property type="match status" value="1"/>
</dbReference>
<dbReference type="Proteomes" id="UP000198641">
    <property type="component" value="Unassembled WGS sequence"/>
</dbReference>